<feature type="region of interest" description="Disordered" evidence="1">
    <location>
        <begin position="23"/>
        <end position="42"/>
    </location>
</feature>
<reference evidence="2" key="1">
    <citation type="submission" date="2022-06" db="EMBL/GenBank/DDBJ databases">
        <authorList>
            <person name="Berger JAMES D."/>
            <person name="Berger JAMES D."/>
        </authorList>
    </citation>
    <scope>NUCLEOTIDE SEQUENCE [LARGE SCALE GENOMIC DNA]</scope>
</reference>
<evidence type="ECO:0000256" key="1">
    <source>
        <dbReference type="SAM" id="MobiDB-lite"/>
    </source>
</evidence>
<name>A0AA85K494_TRIRE</name>
<organism evidence="2 3">
    <name type="scientific">Trichobilharzia regenti</name>
    <name type="common">Nasal bird schistosome</name>
    <dbReference type="NCBI Taxonomy" id="157069"/>
    <lineage>
        <taxon>Eukaryota</taxon>
        <taxon>Metazoa</taxon>
        <taxon>Spiralia</taxon>
        <taxon>Lophotrochozoa</taxon>
        <taxon>Platyhelminthes</taxon>
        <taxon>Trematoda</taxon>
        <taxon>Digenea</taxon>
        <taxon>Strigeidida</taxon>
        <taxon>Schistosomatoidea</taxon>
        <taxon>Schistosomatidae</taxon>
        <taxon>Trichobilharzia</taxon>
    </lineage>
</organism>
<dbReference type="AlphaFoldDB" id="A0AA85K494"/>
<proteinExistence type="predicted"/>
<reference evidence="3" key="2">
    <citation type="submission" date="2023-11" db="UniProtKB">
        <authorList>
            <consortium name="WormBaseParasite"/>
        </authorList>
    </citation>
    <scope>IDENTIFICATION</scope>
</reference>
<evidence type="ECO:0000313" key="3">
    <source>
        <dbReference type="WBParaSite" id="TREG1_60160.1"/>
    </source>
</evidence>
<accession>A0AA85K494</accession>
<protein>
    <submittedName>
        <fullName evidence="3">Uncharacterized protein</fullName>
    </submittedName>
</protein>
<dbReference type="WBParaSite" id="TREG1_60160.1">
    <property type="protein sequence ID" value="TREG1_60160.1"/>
    <property type="gene ID" value="TREG1_60160"/>
</dbReference>
<sequence>MSHSYFQGRRGGALLDLPPMGIETLASPGDENTDEATQAQQEAIENDMKSTCLISAILPLSTLDEDFTGHAVYLEKLKLMKQNYHGIRRLRRDEYLLTGRHVKEAARKILTIP</sequence>
<keyword evidence="2" id="KW-1185">Reference proteome</keyword>
<dbReference type="Proteomes" id="UP000050795">
    <property type="component" value="Unassembled WGS sequence"/>
</dbReference>
<evidence type="ECO:0000313" key="2">
    <source>
        <dbReference type="Proteomes" id="UP000050795"/>
    </source>
</evidence>